<proteinExistence type="predicted"/>
<accession>A0A392NNZ0</accession>
<evidence type="ECO:0000256" key="1">
    <source>
        <dbReference type="SAM" id="MobiDB-lite"/>
    </source>
</evidence>
<dbReference type="AlphaFoldDB" id="A0A392NNZ0"/>
<sequence length="50" mass="5360">MPSSTQSLSSPPTQSPSLLRHSHSLPLYPAAAVMDESLCPIPGRKTMRPT</sequence>
<keyword evidence="3" id="KW-1185">Reference proteome</keyword>
<protein>
    <submittedName>
        <fullName evidence="2">Uncharacterized protein</fullName>
    </submittedName>
</protein>
<comment type="caution">
    <text evidence="2">The sequence shown here is derived from an EMBL/GenBank/DDBJ whole genome shotgun (WGS) entry which is preliminary data.</text>
</comment>
<evidence type="ECO:0000313" key="2">
    <source>
        <dbReference type="EMBL" id="MCI00205.1"/>
    </source>
</evidence>
<feature type="region of interest" description="Disordered" evidence="1">
    <location>
        <begin position="1"/>
        <end position="22"/>
    </location>
</feature>
<gene>
    <name evidence="2" type="ORF">A2U01_0021222</name>
</gene>
<organism evidence="2 3">
    <name type="scientific">Trifolium medium</name>
    <dbReference type="NCBI Taxonomy" id="97028"/>
    <lineage>
        <taxon>Eukaryota</taxon>
        <taxon>Viridiplantae</taxon>
        <taxon>Streptophyta</taxon>
        <taxon>Embryophyta</taxon>
        <taxon>Tracheophyta</taxon>
        <taxon>Spermatophyta</taxon>
        <taxon>Magnoliopsida</taxon>
        <taxon>eudicotyledons</taxon>
        <taxon>Gunneridae</taxon>
        <taxon>Pentapetalae</taxon>
        <taxon>rosids</taxon>
        <taxon>fabids</taxon>
        <taxon>Fabales</taxon>
        <taxon>Fabaceae</taxon>
        <taxon>Papilionoideae</taxon>
        <taxon>50 kb inversion clade</taxon>
        <taxon>NPAAA clade</taxon>
        <taxon>Hologalegina</taxon>
        <taxon>IRL clade</taxon>
        <taxon>Trifolieae</taxon>
        <taxon>Trifolium</taxon>
    </lineage>
</organism>
<dbReference type="Proteomes" id="UP000265520">
    <property type="component" value="Unassembled WGS sequence"/>
</dbReference>
<reference evidence="2 3" key="1">
    <citation type="journal article" date="2018" name="Front. Plant Sci.">
        <title>Red Clover (Trifolium pratense) and Zigzag Clover (T. medium) - A Picture of Genomic Similarities and Differences.</title>
        <authorList>
            <person name="Dluhosova J."/>
            <person name="Istvanek J."/>
            <person name="Nedelnik J."/>
            <person name="Repkova J."/>
        </authorList>
    </citation>
    <scope>NUCLEOTIDE SEQUENCE [LARGE SCALE GENOMIC DNA]</scope>
    <source>
        <strain evidence="3">cv. 10/8</strain>
        <tissue evidence="2">Leaf</tissue>
    </source>
</reference>
<evidence type="ECO:0000313" key="3">
    <source>
        <dbReference type="Proteomes" id="UP000265520"/>
    </source>
</evidence>
<dbReference type="EMBL" id="LXQA010042532">
    <property type="protein sequence ID" value="MCI00205.1"/>
    <property type="molecule type" value="Genomic_DNA"/>
</dbReference>
<name>A0A392NNZ0_9FABA</name>